<evidence type="ECO:0000256" key="3">
    <source>
        <dbReference type="ARBA" id="ARBA00022801"/>
    </source>
</evidence>
<dbReference type="GO" id="GO:0000272">
    <property type="term" value="P:polysaccharide catabolic process"/>
    <property type="evidence" value="ECO:0007669"/>
    <property type="project" value="UniProtKB-KW"/>
</dbReference>
<evidence type="ECO:0000313" key="12">
    <source>
        <dbReference type="EMBL" id="KAF2440227.1"/>
    </source>
</evidence>
<comment type="catalytic activity">
    <reaction evidence="1">
        <text>Random endo-hydrolysis of N-acetyl-beta-D-glucosaminide (1-&gt;4)-beta-linkages in chitin and chitodextrins.</text>
        <dbReference type="EC" id="3.2.1.14"/>
    </reaction>
</comment>
<evidence type="ECO:0000259" key="11">
    <source>
        <dbReference type="PROSITE" id="PS51910"/>
    </source>
</evidence>
<feature type="domain" description="GH18" evidence="11">
    <location>
        <begin position="30"/>
        <end position="339"/>
    </location>
</feature>
<dbReference type="InterPro" id="IPR001223">
    <property type="entry name" value="Glyco_hydro18_cat"/>
</dbReference>
<dbReference type="PANTHER" id="PTHR45708">
    <property type="entry name" value="ENDOCHITINASE"/>
    <property type="match status" value="1"/>
</dbReference>
<dbReference type="Gene3D" id="3.20.20.80">
    <property type="entry name" value="Glycosidases"/>
    <property type="match status" value="1"/>
</dbReference>
<keyword evidence="3 8" id="KW-0378">Hydrolase</keyword>
<organism evidence="12 13">
    <name type="scientific">Karstenula rhodostoma CBS 690.94</name>
    <dbReference type="NCBI Taxonomy" id="1392251"/>
    <lineage>
        <taxon>Eukaryota</taxon>
        <taxon>Fungi</taxon>
        <taxon>Dikarya</taxon>
        <taxon>Ascomycota</taxon>
        <taxon>Pezizomycotina</taxon>
        <taxon>Dothideomycetes</taxon>
        <taxon>Pleosporomycetidae</taxon>
        <taxon>Pleosporales</taxon>
        <taxon>Massarineae</taxon>
        <taxon>Didymosphaeriaceae</taxon>
        <taxon>Karstenula</taxon>
    </lineage>
</organism>
<evidence type="ECO:0000256" key="6">
    <source>
        <dbReference type="ARBA" id="ARBA00023295"/>
    </source>
</evidence>
<dbReference type="EMBL" id="MU001507">
    <property type="protein sequence ID" value="KAF2440227.1"/>
    <property type="molecule type" value="Genomic_DNA"/>
</dbReference>
<dbReference type="GO" id="GO:0005576">
    <property type="term" value="C:extracellular region"/>
    <property type="evidence" value="ECO:0007669"/>
    <property type="project" value="TreeGrafter"/>
</dbReference>
<dbReference type="InterPro" id="IPR001579">
    <property type="entry name" value="Glyco_hydro_18_chit_AS"/>
</dbReference>
<keyword evidence="4" id="KW-0146">Chitin degradation</keyword>
<accession>A0A9P4U8N2</accession>
<comment type="similarity">
    <text evidence="9">Belongs to the glycosyl hydrolase 18 family.</text>
</comment>
<dbReference type="EC" id="3.2.1.14" evidence="2"/>
<evidence type="ECO:0000256" key="10">
    <source>
        <dbReference type="SAM" id="SignalP"/>
    </source>
</evidence>
<dbReference type="PROSITE" id="PS01095">
    <property type="entry name" value="GH18_1"/>
    <property type="match status" value="1"/>
</dbReference>
<keyword evidence="13" id="KW-1185">Reference proteome</keyword>
<protein>
    <recommendedName>
        <fullName evidence="2">chitinase</fullName>
        <ecNumber evidence="2">3.2.1.14</ecNumber>
    </recommendedName>
</protein>
<dbReference type="GO" id="GO:0006032">
    <property type="term" value="P:chitin catabolic process"/>
    <property type="evidence" value="ECO:0007669"/>
    <property type="project" value="UniProtKB-KW"/>
</dbReference>
<evidence type="ECO:0000256" key="7">
    <source>
        <dbReference type="ARBA" id="ARBA00023326"/>
    </source>
</evidence>
<evidence type="ECO:0000256" key="4">
    <source>
        <dbReference type="ARBA" id="ARBA00023024"/>
    </source>
</evidence>
<dbReference type="SUPFAM" id="SSF51445">
    <property type="entry name" value="(Trans)glycosidases"/>
    <property type="match status" value="1"/>
</dbReference>
<dbReference type="AlphaFoldDB" id="A0A9P4U8N2"/>
<dbReference type="InterPro" id="IPR017853">
    <property type="entry name" value="GH"/>
</dbReference>
<evidence type="ECO:0000256" key="2">
    <source>
        <dbReference type="ARBA" id="ARBA00012729"/>
    </source>
</evidence>
<proteinExistence type="inferred from homology"/>
<dbReference type="OrthoDB" id="6020543at2759"/>
<keyword evidence="6 8" id="KW-0326">Glycosidase</keyword>
<dbReference type="Proteomes" id="UP000799764">
    <property type="component" value="Unassembled WGS sequence"/>
</dbReference>
<keyword evidence="7" id="KW-0624">Polysaccharide degradation</keyword>
<evidence type="ECO:0000256" key="8">
    <source>
        <dbReference type="RuleBase" id="RU000489"/>
    </source>
</evidence>
<dbReference type="PROSITE" id="PS51910">
    <property type="entry name" value="GH18_2"/>
    <property type="match status" value="1"/>
</dbReference>
<keyword evidence="5" id="KW-0119">Carbohydrate metabolism</keyword>
<evidence type="ECO:0000256" key="5">
    <source>
        <dbReference type="ARBA" id="ARBA00023277"/>
    </source>
</evidence>
<evidence type="ECO:0000256" key="1">
    <source>
        <dbReference type="ARBA" id="ARBA00000822"/>
    </source>
</evidence>
<keyword evidence="10" id="KW-0732">Signal</keyword>
<evidence type="ECO:0000256" key="9">
    <source>
        <dbReference type="RuleBase" id="RU004453"/>
    </source>
</evidence>
<dbReference type="PANTHER" id="PTHR45708:SF49">
    <property type="entry name" value="ENDOCHITINASE"/>
    <property type="match status" value="1"/>
</dbReference>
<dbReference type="GO" id="GO:0008843">
    <property type="term" value="F:endochitinase activity"/>
    <property type="evidence" value="ECO:0007669"/>
    <property type="project" value="UniProtKB-EC"/>
</dbReference>
<name>A0A9P4U8N2_9PLEO</name>
<reference evidence="12" key="1">
    <citation type="journal article" date="2020" name="Stud. Mycol.">
        <title>101 Dothideomycetes genomes: a test case for predicting lifestyles and emergence of pathogens.</title>
        <authorList>
            <person name="Haridas S."/>
            <person name="Albert R."/>
            <person name="Binder M."/>
            <person name="Bloem J."/>
            <person name="Labutti K."/>
            <person name="Salamov A."/>
            <person name="Andreopoulos B."/>
            <person name="Baker S."/>
            <person name="Barry K."/>
            <person name="Bills G."/>
            <person name="Bluhm B."/>
            <person name="Cannon C."/>
            <person name="Castanera R."/>
            <person name="Culley D."/>
            <person name="Daum C."/>
            <person name="Ezra D."/>
            <person name="Gonzalez J."/>
            <person name="Henrissat B."/>
            <person name="Kuo A."/>
            <person name="Liang C."/>
            <person name="Lipzen A."/>
            <person name="Lutzoni F."/>
            <person name="Magnuson J."/>
            <person name="Mondo S."/>
            <person name="Nolan M."/>
            <person name="Ohm R."/>
            <person name="Pangilinan J."/>
            <person name="Park H.-J."/>
            <person name="Ramirez L."/>
            <person name="Alfaro M."/>
            <person name="Sun H."/>
            <person name="Tritt A."/>
            <person name="Yoshinaga Y."/>
            <person name="Zwiers L.-H."/>
            <person name="Turgeon B."/>
            <person name="Goodwin S."/>
            <person name="Spatafora J."/>
            <person name="Crous P."/>
            <person name="Grigoriev I."/>
        </authorList>
    </citation>
    <scope>NUCLEOTIDE SEQUENCE</scope>
    <source>
        <strain evidence="12">CBS 690.94</strain>
    </source>
</reference>
<evidence type="ECO:0000313" key="13">
    <source>
        <dbReference type="Proteomes" id="UP000799764"/>
    </source>
</evidence>
<gene>
    <name evidence="12" type="ORF">P171DRAFT_368429</name>
</gene>
<dbReference type="InterPro" id="IPR050542">
    <property type="entry name" value="Glycosyl_Hydrlase18_Chitinase"/>
</dbReference>
<sequence length="339" mass="37121">MIPPVLLFVGTLITYYLTSLCSAELTPNGQNLFVYFSQSSGKNVTLIHVCKNPAVDVVILGFVRDFDGTGGYPSMDFGPANCNTTRPLQDPVAPGLARCNELGRQVKWCQGIGKKVFVSIGGSISNTTFETGSKGHRQAKWAAKVIWNLFGAGTDMRSLRPLGWDVVVDGFDIDHEEGSSNDYHTFVSELRSYRSSASKPIYLSAAPGCTFTSSTLSKATLALVDFIFIRYYNSADCAIGMPGFPLSLKEWYEKMVPSPFLPFPKVLLGGLSFYNGNKGYVTAESFRDAVLAAKQPNFTCWWNAHKFGGVMLWDGVRGLENEVGPGVDFLTYVKDVLDS</sequence>
<feature type="signal peptide" evidence="10">
    <location>
        <begin position="1"/>
        <end position="23"/>
    </location>
</feature>
<feature type="chain" id="PRO_5040485960" description="chitinase" evidence="10">
    <location>
        <begin position="24"/>
        <end position="339"/>
    </location>
</feature>
<dbReference type="Pfam" id="PF00704">
    <property type="entry name" value="Glyco_hydro_18"/>
    <property type="match status" value="1"/>
</dbReference>
<comment type="caution">
    <text evidence="12">The sequence shown here is derived from an EMBL/GenBank/DDBJ whole genome shotgun (WGS) entry which is preliminary data.</text>
</comment>